<name>A0A0K1EIM0_CHOCO</name>
<dbReference type="InterPro" id="IPR029058">
    <property type="entry name" value="AB_hydrolase_fold"/>
</dbReference>
<dbReference type="PATRIC" id="fig|52.7.peg.5172"/>
<dbReference type="Gene3D" id="3.40.50.1820">
    <property type="entry name" value="alpha/beta hydrolase"/>
    <property type="match status" value="1"/>
</dbReference>
<evidence type="ECO:0000313" key="3">
    <source>
        <dbReference type="EMBL" id="AKT40532.1"/>
    </source>
</evidence>
<sequence length="592" mass="67457">MRDGVTLFTAIYTPRDSRQPRPILLRRTPYSVGPYGEDRYPERALGPSEEIERDGFIFVDQDVRGRFMSEGDFINVRPHLTDKVQGDIDESTDTWDTITWLLANVEGHNGRVGQWGVSYPGFYTSAGMIDGHPALKAVSPQAPIADWFWDDMHRNGAFVLALAFNFFSSFGQPRHGLTKEWPERFQHGTPDGYQFFLDLGPVRNANDFYFQDRIPFWNEITAHPDYDAFWQVRNILPHLRNIHSAVLTVGGWYDTEDLYGPLKTYAAVEQQNPGIQNTLVMGPWIHGGWAKNDGRSLGDIDFGQATSEYYRKHVELPFFRHHLKDAPAPVLPEALVFETGTNRWRGFQAWPPPEAKEKPLYLHGSGRLSFDVPPPAEPAFDAFVSDPDRPIPYTQEISTSWATAYMTEDQRFASRRPDVLVYQTDPLDEDATLAGPIDVDLWVSTTGTDADWIVKIIDVYPGQVDAPQDGGRDLGNYHRLVRAEVFRGRYRDSFQHPVPFDPDEVARVRFTLWDQLHTFKKGHRIMVHVQSTWFPLVDRNPQTFVPNLFEADDLDFVAATHRVHRDAAHPSNLTLRLLPTGAIASEVAVPSR</sequence>
<dbReference type="STRING" id="52.CMC5_046870"/>
<dbReference type="SUPFAM" id="SSF53474">
    <property type="entry name" value="alpha/beta-Hydrolases"/>
    <property type="match status" value="1"/>
</dbReference>
<keyword evidence="4" id="KW-1185">Reference proteome</keyword>
<organism evidence="3 4">
    <name type="scientific">Chondromyces crocatus</name>
    <dbReference type="NCBI Taxonomy" id="52"/>
    <lineage>
        <taxon>Bacteria</taxon>
        <taxon>Pseudomonadati</taxon>
        <taxon>Myxococcota</taxon>
        <taxon>Polyangia</taxon>
        <taxon>Polyangiales</taxon>
        <taxon>Polyangiaceae</taxon>
        <taxon>Chondromyces</taxon>
    </lineage>
</organism>
<dbReference type="Gene3D" id="1.10.3020.10">
    <property type="entry name" value="alpha-amino acid ester hydrolase ( Helical cap domain)"/>
    <property type="match status" value="1"/>
</dbReference>
<dbReference type="InterPro" id="IPR005674">
    <property type="entry name" value="CocE/Ser_esterase"/>
</dbReference>
<dbReference type="SUPFAM" id="SSF49785">
    <property type="entry name" value="Galactose-binding domain-like"/>
    <property type="match status" value="1"/>
</dbReference>
<accession>A0A0K1EIM0</accession>
<dbReference type="SMART" id="SM00939">
    <property type="entry name" value="PepX_C"/>
    <property type="match status" value="1"/>
</dbReference>
<dbReference type="Proteomes" id="UP000067626">
    <property type="component" value="Chromosome"/>
</dbReference>
<protein>
    <submittedName>
        <fullName evidence="3">X-Pro dipeptidyl-peptidase</fullName>
    </submittedName>
</protein>
<dbReference type="InterPro" id="IPR000383">
    <property type="entry name" value="Xaa-Pro-like_dom"/>
</dbReference>
<dbReference type="Pfam" id="PF08530">
    <property type="entry name" value="PepX_C"/>
    <property type="match status" value="1"/>
</dbReference>
<gene>
    <name evidence="3" type="ORF">CMC5_046870</name>
</gene>
<proteinExistence type="predicted"/>
<feature type="domain" description="Xaa-Pro dipeptidyl-peptidase C-terminal" evidence="2">
    <location>
        <begin position="316"/>
        <end position="574"/>
    </location>
</feature>
<dbReference type="Gene3D" id="2.60.120.260">
    <property type="entry name" value="Galactose-binding domain-like"/>
    <property type="match status" value="1"/>
</dbReference>
<keyword evidence="1" id="KW-0378">Hydrolase</keyword>
<dbReference type="NCBIfam" id="TIGR00976">
    <property type="entry name" value="CocE_NonD"/>
    <property type="match status" value="1"/>
</dbReference>
<evidence type="ECO:0000313" key="4">
    <source>
        <dbReference type="Proteomes" id="UP000067626"/>
    </source>
</evidence>
<dbReference type="InterPro" id="IPR008979">
    <property type="entry name" value="Galactose-bd-like_sf"/>
</dbReference>
<evidence type="ECO:0000259" key="2">
    <source>
        <dbReference type="SMART" id="SM00939"/>
    </source>
</evidence>
<dbReference type="GO" id="GO:0008239">
    <property type="term" value="F:dipeptidyl-peptidase activity"/>
    <property type="evidence" value="ECO:0007669"/>
    <property type="project" value="InterPro"/>
</dbReference>
<reference evidence="3 4" key="1">
    <citation type="submission" date="2015-07" db="EMBL/GenBank/DDBJ databases">
        <title>Genome analysis of myxobacterium Chondromyces crocatus Cm c5 reveals a high potential for natural compound synthesis and the genetic basis for the loss of fruiting body formation.</title>
        <authorList>
            <person name="Zaburannyi N."/>
            <person name="Bunk B."/>
            <person name="Maier J."/>
            <person name="Overmann J."/>
            <person name="Mueller R."/>
        </authorList>
    </citation>
    <scope>NUCLEOTIDE SEQUENCE [LARGE SCALE GENOMIC DNA]</scope>
    <source>
        <strain evidence="3 4">Cm c5</strain>
    </source>
</reference>
<dbReference type="Pfam" id="PF02129">
    <property type="entry name" value="Peptidase_S15"/>
    <property type="match status" value="1"/>
</dbReference>
<dbReference type="KEGG" id="ccro:CMC5_046870"/>
<dbReference type="InterPro" id="IPR013736">
    <property type="entry name" value="Xaa-Pro_dipept_C"/>
</dbReference>
<dbReference type="EMBL" id="CP012159">
    <property type="protein sequence ID" value="AKT40532.1"/>
    <property type="molecule type" value="Genomic_DNA"/>
</dbReference>
<evidence type="ECO:0000256" key="1">
    <source>
        <dbReference type="ARBA" id="ARBA00022801"/>
    </source>
</evidence>
<dbReference type="AlphaFoldDB" id="A0A0K1EIM0"/>